<dbReference type="Pfam" id="PF19677">
    <property type="entry name" value="DUF6179"/>
    <property type="match status" value="1"/>
</dbReference>
<proteinExistence type="predicted"/>
<dbReference type="EMBL" id="CP002582">
    <property type="protein sequence ID" value="ADZ81834.1"/>
    <property type="molecule type" value="Genomic_DNA"/>
</dbReference>
<evidence type="ECO:0000313" key="2">
    <source>
        <dbReference type="Proteomes" id="UP000008467"/>
    </source>
</evidence>
<dbReference type="KEGG" id="cle:Clole_0074"/>
<dbReference type="eggNOG" id="ENOG502Z852">
    <property type="taxonomic scope" value="Bacteria"/>
</dbReference>
<reference evidence="1 2" key="1">
    <citation type="journal article" date="2011" name="J. Bacteriol.">
        <title>Complete genome sequence of the cellulose-degrading bacterium Cellulosilyticum lentocellum.</title>
        <authorList>
            <consortium name="US DOE Joint Genome Institute"/>
            <person name="Miller D.A."/>
            <person name="Suen G."/>
            <person name="Bruce D."/>
            <person name="Copeland A."/>
            <person name="Cheng J.F."/>
            <person name="Detter C."/>
            <person name="Goodwin L.A."/>
            <person name="Han C.S."/>
            <person name="Hauser L.J."/>
            <person name="Land M.L."/>
            <person name="Lapidus A."/>
            <person name="Lucas S."/>
            <person name="Meincke L."/>
            <person name="Pitluck S."/>
            <person name="Tapia R."/>
            <person name="Teshima H."/>
            <person name="Woyke T."/>
            <person name="Fox B.G."/>
            <person name="Angert E.R."/>
            <person name="Currie C.R."/>
        </authorList>
    </citation>
    <scope>NUCLEOTIDE SEQUENCE [LARGE SCALE GENOMIC DNA]</scope>
    <source>
        <strain evidence="2">ATCC 49066 / DSM 5427 / NCIMB 11756 / RHM5</strain>
    </source>
</reference>
<dbReference type="STRING" id="642492.Clole_0074"/>
<dbReference type="InterPro" id="IPR045751">
    <property type="entry name" value="DUF6179"/>
</dbReference>
<accession>F2JGD9</accession>
<dbReference type="HOGENOM" id="CLU_048856_0_0_9"/>
<evidence type="ECO:0000313" key="1">
    <source>
        <dbReference type="EMBL" id="ADZ81834.1"/>
    </source>
</evidence>
<name>F2JGD9_CELLD</name>
<protein>
    <submittedName>
        <fullName evidence="1">Uncharacterized protein</fullName>
    </submittedName>
</protein>
<dbReference type="AlphaFoldDB" id="F2JGD9"/>
<organism evidence="1 2">
    <name type="scientific">Cellulosilyticum lentocellum (strain ATCC 49066 / DSM 5427 / NCIMB 11756 / RHM5)</name>
    <name type="common">Clostridium lentocellum</name>
    <dbReference type="NCBI Taxonomy" id="642492"/>
    <lineage>
        <taxon>Bacteria</taxon>
        <taxon>Bacillati</taxon>
        <taxon>Bacillota</taxon>
        <taxon>Clostridia</taxon>
        <taxon>Lachnospirales</taxon>
        <taxon>Cellulosilyticaceae</taxon>
        <taxon>Cellulosilyticum</taxon>
    </lineage>
</organism>
<dbReference type="Proteomes" id="UP000008467">
    <property type="component" value="Chromosome"/>
</dbReference>
<sequence>MSKAKSMELEKTINLLKAQFNPRHFFEELLEVLLKKEVLNKSEFEVVQHQLLELLAKQVRHFNKDSSSSIKVEVAEALMDSIYYTLSIYFKNLEDLGPSVDLIKSKRIDVLFNEGKMLIDEKVQKAKMLLEGVQKTKLITANYAYNDTIDYGLPLFFKAYDQDFAAQDSPGSIDYFLSYTERQEIVADGVEYLEKYLSYLYLENVFCSYFDNEEIEAILYSYDKDYEHLLFNIFDCVLMNSLGNILLNNKAGNLILKEGEVKLLQEQLEPYNLEELERILKMAVMQLCEAFHIEETSLLSYIYRAISKTSIELKQKLELQQVQHIFLPYRPKQAQTYYIDGEKMPNENFKELTDGIRQCSKVEDKVELIKEHIHSMYDLIDVLDAECLFEEEYLRVFEALTIMEINLLVNSESELWEKEEELGPVQVGSLKDTIRTLMEYQTIKDEQAEDKKEWQHWLLIYLRQHSQK</sequence>
<keyword evidence="2" id="KW-1185">Reference proteome</keyword>
<gene>
    <name evidence="1" type="ordered locus">Clole_0074</name>
</gene>
<dbReference type="RefSeq" id="WP_013655135.1">
    <property type="nucleotide sequence ID" value="NC_015275.1"/>
</dbReference>